<keyword evidence="1" id="KW-0808">Transferase</keyword>
<dbReference type="EMBL" id="BKCJ010007469">
    <property type="protein sequence ID" value="GEU77417.1"/>
    <property type="molecule type" value="Genomic_DNA"/>
</dbReference>
<name>A0A6L2MW06_TANCI</name>
<gene>
    <name evidence="1" type="ORF">Tci_049395</name>
</gene>
<dbReference type="PANTHER" id="PTHR46148:SF59">
    <property type="entry name" value="NUCLEOTIDYLTRANSFERASE, RIBONUCLEASE H"/>
    <property type="match status" value="1"/>
</dbReference>
<evidence type="ECO:0000313" key="1">
    <source>
        <dbReference type="EMBL" id="GEU77417.1"/>
    </source>
</evidence>
<sequence length="394" mass="44958">MPTKIELTLEQSQQGVSNDILNLPEHPSDTKVFTVKMEILLEPTLNKLLIGTLSVLQPRSSKVEFINHMLILKLSMSNKDSSIGEIVSPMIVEIKQEYNKFEHAIKDDNFGNEDLCGMIKKLERRTDGTLCLNGRSWIPYRGTQLDMSMAYHPQTDGQSKGTIQTLEDMLRACVMDFRKGTLAYRLELPEQSSQVHRTFYVFNLKKCFVDEPLTISLVEIQSDDKLNFIKEPVEIMGREVKKLKQSRIFNHEGGARRNMTQRQFILPLGLHNTKQMARDGFEAYWVGILTEITDKGNLSDYWARISSDGRDQAPEKYLFRHDEGRKHVARLYGRHFVGCLAEHFGLVTEEGLEGLTVVVGELKMIVIDELVRVRRMTDDASTLAASHTADQPDP</sequence>
<proteinExistence type="predicted"/>
<accession>A0A6L2MW06</accession>
<reference evidence="1" key="1">
    <citation type="journal article" date="2019" name="Sci. Rep.">
        <title>Draft genome of Tanacetum cinerariifolium, the natural source of mosquito coil.</title>
        <authorList>
            <person name="Yamashiro T."/>
            <person name="Shiraishi A."/>
            <person name="Satake H."/>
            <person name="Nakayama K."/>
        </authorList>
    </citation>
    <scope>NUCLEOTIDE SEQUENCE</scope>
</reference>
<dbReference type="AlphaFoldDB" id="A0A6L2MW06"/>
<organism evidence="1">
    <name type="scientific">Tanacetum cinerariifolium</name>
    <name type="common">Dalmatian daisy</name>
    <name type="synonym">Chrysanthemum cinerariifolium</name>
    <dbReference type="NCBI Taxonomy" id="118510"/>
    <lineage>
        <taxon>Eukaryota</taxon>
        <taxon>Viridiplantae</taxon>
        <taxon>Streptophyta</taxon>
        <taxon>Embryophyta</taxon>
        <taxon>Tracheophyta</taxon>
        <taxon>Spermatophyta</taxon>
        <taxon>Magnoliopsida</taxon>
        <taxon>eudicotyledons</taxon>
        <taxon>Gunneridae</taxon>
        <taxon>Pentapetalae</taxon>
        <taxon>asterids</taxon>
        <taxon>campanulids</taxon>
        <taxon>Asterales</taxon>
        <taxon>Asteraceae</taxon>
        <taxon>Asteroideae</taxon>
        <taxon>Anthemideae</taxon>
        <taxon>Anthemidinae</taxon>
        <taxon>Tanacetum</taxon>
    </lineage>
</organism>
<dbReference type="GO" id="GO:0003964">
    <property type="term" value="F:RNA-directed DNA polymerase activity"/>
    <property type="evidence" value="ECO:0007669"/>
    <property type="project" value="UniProtKB-KW"/>
</dbReference>
<keyword evidence="1" id="KW-0548">Nucleotidyltransferase</keyword>
<keyword evidence="1" id="KW-0695">RNA-directed DNA polymerase</keyword>
<dbReference type="PANTHER" id="PTHR46148">
    <property type="entry name" value="CHROMO DOMAIN-CONTAINING PROTEIN"/>
    <property type="match status" value="1"/>
</dbReference>
<protein>
    <submittedName>
        <fullName evidence="1">Reverse transcriptase domain-containing protein</fullName>
    </submittedName>
</protein>
<dbReference type="InterPro" id="IPR012337">
    <property type="entry name" value="RNaseH-like_sf"/>
</dbReference>
<comment type="caution">
    <text evidence="1">The sequence shown here is derived from an EMBL/GenBank/DDBJ whole genome shotgun (WGS) entry which is preliminary data.</text>
</comment>
<dbReference type="SUPFAM" id="SSF53098">
    <property type="entry name" value="Ribonuclease H-like"/>
    <property type="match status" value="1"/>
</dbReference>